<gene>
    <name evidence="8" type="ORF">SEVIR_2G431400v2</name>
</gene>
<sequence>MSTVAVPSPPPTASEDAESLRKALQGWRADKAALVGILCRRTAAQRAAIRRAYAFLYREPLLNCFRYKLSRHYCLLSVDFWKALILWTMDPAERDANLVHEAVKKKDENYILVLIEVSCASTPDHLLAVRKIYLKLFSCSIEEDVASSPALREPLKKMLVSLVSSYRYAGEQVDMDVAKLEAAQLSEAIREKQLHGNEVVRIISTRSKSQLRATFQQYKEDQGRDIAEDINSRCSSQFGRMLKSAVWCLTSPEKHFAQVIRYSILGVGTYEDLLTRVIVSRAELDMKRIKEEYMARYKSAVTLDVAGDTSFGYRDMLLALVGSED</sequence>
<evidence type="ECO:0000256" key="6">
    <source>
        <dbReference type="PIRSR" id="PIRSR609118-1"/>
    </source>
</evidence>
<dbReference type="FunFam" id="1.10.220.10:FF:000009">
    <property type="entry name" value="Annexin"/>
    <property type="match status" value="1"/>
</dbReference>
<dbReference type="GO" id="GO:0009408">
    <property type="term" value="P:response to heat"/>
    <property type="evidence" value="ECO:0007669"/>
    <property type="project" value="TreeGrafter"/>
</dbReference>
<dbReference type="InterPro" id="IPR037104">
    <property type="entry name" value="Annexin_sf"/>
</dbReference>
<organism evidence="8 9">
    <name type="scientific">Setaria viridis</name>
    <name type="common">Green bristlegrass</name>
    <name type="synonym">Setaria italica subsp. viridis</name>
    <dbReference type="NCBI Taxonomy" id="4556"/>
    <lineage>
        <taxon>Eukaryota</taxon>
        <taxon>Viridiplantae</taxon>
        <taxon>Streptophyta</taxon>
        <taxon>Embryophyta</taxon>
        <taxon>Tracheophyta</taxon>
        <taxon>Spermatophyta</taxon>
        <taxon>Magnoliopsida</taxon>
        <taxon>Liliopsida</taxon>
        <taxon>Poales</taxon>
        <taxon>Poaceae</taxon>
        <taxon>PACMAD clade</taxon>
        <taxon>Panicoideae</taxon>
        <taxon>Panicodae</taxon>
        <taxon>Paniceae</taxon>
        <taxon>Cenchrinae</taxon>
        <taxon>Setaria</taxon>
    </lineage>
</organism>
<dbReference type="Gramene" id="TKW36296">
    <property type="protein sequence ID" value="TKW36296"/>
    <property type="gene ID" value="SEVIR_2G431400v2"/>
</dbReference>
<proteinExistence type="inferred from homology"/>
<dbReference type="InterPro" id="IPR009118">
    <property type="entry name" value="AnnexinD_plant"/>
</dbReference>
<dbReference type="FunFam" id="1.10.220.10:FF:000006">
    <property type="entry name" value="Annexin"/>
    <property type="match status" value="1"/>
</dbReference>
<dbReference type="GO" id="GO:0005737">
    <property type="term" value="C:cytoplasm"/>
    <property type="evidence" value="ECO:0007669"/>
    <property type="project" value="TreeGrafter"/>
</dbReference>
<dbReference type="GO" id="GO:0005544">
    <property type="term" value="F:calcium-dependent phospholipid binding"/>
    <property type="evidence" value="ECO:0007669"/>
    <property type="project" value="UniProtKB-KW"/>
</dbReference>
<protein>
    <recommendedName>
        <fullName evidence="7">Annexin</fullName>
    </recommendedName>
</protein>
<evidence type="ECO:0000256" key="2">
    <source>
        <dbReference type="ARBA" id="ARBA00022737"/>
    </source>
</evidence>
<dbReference type="EMBL" id="CM016553">
    <property type="protein sequence ID" value="TKW36296.1"/>
    <property type="molecule type" value="Genomic_DNA"/>
</dbReference>
<dbReference type="Gene3D" id="1.10.220.10">
    <property type="entry name" value="Annexin"/>
    <property type="match status" value="4"/>
</dbReference>
<dbReference type="GO" id="GO:0009414">
    <property type="term" value="P:response to water deprivation"/>
    <property type="evidence" value="ECO:0007669"/>
    <property type="project" value="TreeGrafter"/>
</dbReference>
<keyword evidence="4 7" id="KW-0041">Annexin</keyword>
<dbReference type="PROSITE" id="PS00223">
    <property type="entry name" value="ANNEXIN_1"/>
    <property type="match status" value="1"/>
</dbReference>
<feature type="binding site" evidence="6">
    <location>
        <position position="264"/>
    </location>
    <ligand>
        <name>Ca(2+)</name>
        <dbReference type="ChEBI" id="CHEBI:29108"/>
        <label>1</label>
    </ligand>
</feature>
<evidence type="ECO:0000256" key="7">
    <source>
        <dbReference type="RuleBase" id="RU003540"/>
    </source>
</evidence>
<keyword evidence="5 7" id="KW-0111">Calcium/phospholipid-binding</keyword>
<dbReference type="FunFam" id="1.10.220.10:FF:000001">
    <property type="entry name" value="Annexin"/>
    <property type="match status" value="1"/>
</dbReference>
<dbReference type="GO" id="GO:0005509">
    <property type="term" value="F:calcium ion binding"/>
    <property type="evidence" value="ECO:0007669"/>
    <property type="project" value="InterPro"/>
</dbReference>
<feature type="binding site" evidence="6">
    <location>
        <position position="26"/>
    </location>
    <ligand>
        <name>Ca(2+)</name>
        <dbReference type="ChEBI" id="CHEBI:29108"/>
        <label>1</label>
    </ligand>
</feature>
<dbReference type="PRINTS" id="PR01814">
    <property type="entry name" value="ANNEXINPLANT"/>
</dbReference>
<feature type="binding site" evidence="6">
    <location>
        <position position="309"/>
    </location>
    <ligand>
        <name>Ca(2+)</name>
        <dbReference type="ChEBI" id="CHEBI:29108"/>
        <label>1</label>
    </ligand>
</feature>
<dbReference type="GO" id="GO:0009651">
    <property type="term" value="P:response to salt stress"/>
    <property type="evidence" value="ECO:0007669"/>
    <property type="project" value="TreeGrafter"/>
</dbReference>
<keyword evidence="1 6" id="KW-0479">Metal-binding</keyword>
<dbReference type="GO" id="GO:0009409">
    <property type="term" value="P:response to cold"/>
    <property type="evidence" value="ECO:0007669"/>
    <property type="project" value="TreeGrafter"/>
</dbReference>
<feature type="binding site" evidence="6">
    <location>
        <position position="308"/>
    </location>
    <ligand>
        <name>Ca(2+)</name>
        <dbReference type="ChEBI" id="CHEBI:29108"/>
        <label>1</label>
    </ligand>
</feature>
<dbReference type="PANTHER" id="PTHR10502:SF109">
    <property type="entry name" value="ANNEXIN"/>
    <property type="match status" value="1"/>
</dbReference>
<dbReference type="SUPFAM" id="SSF47874">
    <property type="entry name" value="Annexin"/>
    <property type="match status" value="1"/>
</dbReference>
<keyword evidence="2 7" id="KW-0677">Repeat</keyword>
<dbReference type="Proteomes" id="UP000298652">
    <property type="component" value="Chromosome 2"/>
</dbReference>
<name>A0A4V6DC42_SETVI</name>
<dbReference type="InterPro" id="IPR001464">
    <property type="entry name" value="Annexin"/>
</dbReference>
<dbReference type="SMART" id="SM00335">
    <property type="entry name" value="ANX"/>
    <property type="match status" value="3"/>
</dbReference>
<evidence type="ECO:0000256" key="1">
    <source>
        <dbReference type="ARBA" id="ARBA00022723"/>
    </source>
</evidence>
<dbReference type="PROSITE" id="PS51897">
    <property type="entry name" value="ANNEXIN_2"/>
    <property type="match status" value="4"/>
</dbReference>
<dbReference type="Pfam" id="PF00191">
    <property type="entry name" value="Annexin"/>
    <property type="match status" value="3"/>
</dbReference>
<evidence type="ECO:0000313" key="8">
    <source>
        <dbReference type="EMBL" id="TKW36296.1"/>
    </source>
</evidence>
<evidence type="ECO:0000313" key="9">
    <source>
        <dbReference type="Proteomes" id="UP000298652"/>
    </source>
</evidence>
<dbReference type="PANTHER" id="PTHR10502">
    <property type="entry name" value="ANNEXIN"/>
    <property type="match status" value="1"/>
</dbReference>
<dbReference type="InterPro" id="IPR018252">
    <property type="entry name" value="Annexin_repeat_CS"/>
</dbReference>
<comment type="similarity">
    <text evidence="7">Belongs to the annexin family.</text>
</comment>
<dbReference type="InterPro" id="IPR018502">
    <property type="entry name" value="Annexin_repeat"/>
</dbReference>
<keyword evidence="3 6" id="KW-0106">Calcium</keyword>
<keyword evidence="9" id="KW-1185">Reference proteome</keyword>
<dbReference type="PRINTS" id="PR00196">
    <property type="entry name" value="ANNEXIN"/>
</dbReference>
<comment type="domain">
    <text evidence="7">A pair of annexin repeats may form one binding site for calcium and phospholipid.</text>
</comment>
<dbReference type="AlphaFoldDB" id="A0A4V6DC42"/>
<evidence type="ECO:0000256" key="4">
    <source>
        <dbReference type="ARBA" id="ARBA00023216"/>
    </source>
</evidence>
<evidence type="ECO:0000256" key="5">
    <source>
        <dbReference type="ARBA" id="ARBA00023302"/>
    </source>
</evidence>
<feature type="binding site" evidence="6">
    <location>
        <position position="306"/>
    </location>
    <ligand>
        <name>Ca(2+)</name>
        <dbReference type="ChEBI" id="CHEBI:29108"/>
        <label>1</label>
    </ligand>
</feature>
<dbReference type="OMA" id="QRYREDH"/>
<feature type="binding site" evidence="6">
    <location>
        <position position="268"/>
    </location>
    <ligand>
        <name>Ca(2+)</name>
        <dbReference type="ChEBI" id="CHEBI:29108"/>
        <label>1</label>
    </ligand>
</feature>
<dbReference type="GO" id="GO:0005886">
    <property type="term" value="C:plasma membrane"/>
    <property type="evidence" value="ECO:0007669"/>
    <property type="project" value="TreeGrafter"/>
</dbReference>
<accession>A0A4V6DC42</accession>
<dbReference type="GO" id="GO:0001786">
    <property type="term" value="F:phosphatidylserine binding"/>
    <property type="evidence" value="ECO:0007669"/>
    <property type="project" value="TreeGrafter"/>
</dbReference>
<reference evidence="8" key="1">
    <citation type="submission" date="2019-03" db="EMBL/GenBank/DDBJ databases">
        <title>WGS assembly of Setaria viridis.</title>
        <authorList>
            <person name="Huang P."/>
            <person name="Jenkins J."/>
            <person name="Grimwood J."/>
            <person name="Barry K."/>
            <person name="Healey A."/>
            <person name="Mamidi S."/>
            <person name="Sreedasyam A."/>
            <person name="Shu S."/>
            <person name="Feldman M."/>
            <person name="Wu J."/>
            <person name="Yu Y."/>
            <person name="Chen C."/>
            <person name="Johnson J."/>
            <person name="Rokhsar D."/>
            <person name="Baxter I."/>
            <person name="Schmutz J."/>
            <person name="Brutnell T."/>
            <person name="Kellogg E."/>
        </authorList>
    </citation>
    <scope>NUCLEOTIDE SEQUENCE [LARGE SCALE GENOMIC DNA]</scope>
</reference>
<evidence type="ECO:0000256" key="3">
    <source>
        <dbReference type="ARBA" id="ARBA00022837"/>
    </source>
</evidence>